<evidence type="ECO:0000313" key="1">
    <source>
        <dbReference type="EMBL" id="VUS30713.1"/>
    </source>
</evidence>
<reference evidence="1 2" key="1">
    <citation type="submission" date="2019-07" db="EMBL/GenBank/DDBJ databases">
        <authorList>
            <person name="Brisse S."/>
            <person name="Rodrigues C."/>
            <person name="Thorpe H."/>
        </authorList>
    </citation>
    <scope>NUCLEOTIDE SEQUENCE [LARGE SCALE GENOMIC DNA]</scope>
    <source>
        <strain evidence="1">SB6408</strain>
    </source>
</reference>
<accession>A0A564HF82</accession>
<sequence>MFTGLSAFPLTPITASGVDEQGFSNGVLGLTDTDCLPRPLQPLSASDIADIARVISALELK</sequence>
<gene>
    <name evidence="1" type="ORF">SB6408_00324</name>
</gene>
<dbReference type="AlphaFoldDB" id="A0A564HF82"/>
<dbReference type="EMBL" id="CABGHF010000001">
    <property type="protein sequence ID" value="VUS30713.1"/>
    <property type="molecule type" value="Genomic_DNA"/>
</dbReference>
<evidence type="ECO:0000313" key="2">
    <source>
        <dbReference type="Proteomes" id="UP000318370"/>
    </source>
</evidence>
<name>A0A564HF82_9ENTR</name>
<organism evidence="1 2">
    <name type="scientific">Klebsiella spallanzanii</name>
    <dbReference type="NCBI Taxonomy" id="2587528"/>
    <lineage>
        <taxon>Bacteria</taxon>
        <taxon>Pseudomonadati</taxon>
        <taxon>Pseudomonadota</taxon>
        <taxon>Gammaproteobacteria</taxon>
        <taxon>Enterobacterales</taxon>
        <taxon>Enterobacteriaceae</taxon>
        <taxon>Klebsiella/Raoultella group</taxon>
        <taxon>Klebsiella</taxon>
    </lineage>
</organism>
<protein>
    <submittedName>
        <fullName evidence="1">Uncharacterized protein</fullName>
    </submittedName>
</protein>
<proteinExistence type="predicted"/>
<dbReference type="Proteomes" id="UP000318370">
    <property type="component" value="Unassembled WGS sequence"/>
</dbReference>